<dbReference type="GO" id="GO:0016787">
    <property type="term" value="F:hydrolase activity"/>
    <property type="evidence" value="ECO:0007669"/>
    <property type="project" value="UniProtKB-KW"/>
</dbReference>
<dbReference type="InterPro" id="IPR051044">
    <property type="entry name" value="MAG_DAG_Lipase"/>
</dbReference>
<dbReference type="OrthoDB" id="9806902at2"/>
<dbReference type="EMBL" id="CP065662">
    <property type="protein sequence ID" value="QPS00992.1"/>
    <property type="molecule type" value="Genomic_DNA"/>
</dbReference>
<evidence type="ECO:0000313" key="3">
    <source>
        <dbReference type="EMBL" id="QPS00992.1"/>
    </source>
</evidence>
<dbReference type="RefSeq" id="WP_060778149.1">
    <property type="nucleotide sequence ID" value="NZ_CAJHLF010000002.1"/>
</dbReference>
<accession>A0A0X8FE86</accession>
<dbReference type="Gene3D" id="3.40.50.1820">
    <property type="entry name" value="alpha/beta hydrolase"/>
    <property type="match status" value="1"/>
</dbReference>
<reference evidence="2" key="2">
    <citation type="submission" date="2022-09" db="EMBL/GenBank/DDBJ databases">
        <title>Aerococcus urinae taxonomy study.</title>
        <authorList>
            <person name="Christensen J."/>
            <person name="Senneby E."/>
        </authorList>
    </citation>
    <scope>NUCLEOTIDE SEQUENCE</scope>
    <source>
        <strain evidence="2">NLD-066-U95</strain>
    </source>
</reference>
<evidence type="ECO:0000313" key="5">
    <source>
        <dbReference type="Proteomes" id="UP001069145"/>
    </source>
</evidence>
<evidence type="ECO:0000313" key="4">
    <source>
        <dbReference type="Proteomes" id="UP000594771"/>
    </source>
</evidence>
<dbReference type="PANTHER" id="PTHR11614">
    <property type="entry name" value="PHOSPHOLIPASE-RELATED"/>
    <property type="match status" value="1"/>
</dbReference>
<gene>
    <name evidence="3" type="ORF">I6G68_06250</name>
    <name evidence="2" type="ORF">ODY43_01525</name>
</gene>
<evidence type="ECO:0000259" key="1">
    <source>
        <dbReference type="Pfam" id="PF12146"/>
    </source>
</evidence>
<keyword evidence="5" id="KW-1185">Reference proteome</keyword>
<dbReference type="KEGG" id="aun:AWM73_03805"/>
<dbReference type="EMBL" id="JAOTML010000001">
    <property type="protein sequence ID" value="MCY3052686.1"/>
    <property type="molecule type" value="Genomic_DNA"/>
</dbReference>
<dbReference type="GeneID" id="35767851"/>
<keyword evidence="3" id="KW-0378">Hydrolase</keyword>
<proteinExistence type="predicted"/>
<organism evidence="3 4">
    <name type="scientific">Aerococcus urinae</name>
    <dbReference type="NCBI Taxonomy" id="1376"/>
    <lineage>
        <taxon>Bacteria</taxon>
        <taxon>Bacillati</taxon>
        <taxon>Bacillota</taxon>
        <taxon>Bacilli</taxon>
        <taxon>Lactobacillales</taxon>
        <taxon>Aerococcaceae</taxon>
        <taxon>Aerococcus</taxon>
    </lineage>
</organism>
<sequence>MYQEHYHLKSSHPDKHPLDYYSWTADHPKAIIHYVHGMSESAIRYQPMGEWFQSQGITFIAHDQVGHGPYAKAHDSLGYFGPYNMKLILVEDLYRVICDVKSVNPNVPYFLIGHSMGSFISRLFLQKYSHTVSGAILSGSADHSFVIDLGKLLSPLLTKLSRPQATNFFLHRFLFGGLFTQFKRQPSERDLRILKYWYPQPEKVDYPLDGFPFTNDGFWHLIRLVDSATKKGWAKTIDPHLPLYFMNGANDFLLGPSKKLSGTYQELKQAHFQDVIFQVYEKRGHELFLYDNEEVVYHDILTWISQHSLPKQTKSNNYSLRK</sequence>
<dbReference type="Proteomes" id="UP000594771">
    <property type="component" value="Chromosome"/>
</dbReference>
<protein>
    <submittedName>
        <fullName evidence="3">Alpha/beta fold hydrolase</fullName>
    </submittedName>
    <submittedName>
        <fullName evidence="2">Lysophospholipase</fullName>
    </submittedName>
</protein>
<dbReference type="InterPro" id="IPR029058">
    <property type="entry name" value="AB_hydrolase_fold"/>
</dbReference>
<dbReference type="InterPro" id="IPR022742">
    <property type="entry name" value="Hydrolase_4"/>
</dbReference>
<dbReference type="AlphaFoldDB" id="A0A0X8FE86"/>
<dbReference type="Pfam" id="PF12146">
    <property type="entry name" value="Hydrolase_4"/>
    <property type="match status" value="1"/>
</dbReference>
<dbReference type="SUPFAM" id="SSF53474">
    <property type="entry name" value="alpha/beta-Hydrolases"/>
    <property type="match status" value="1"/>
</dbReference>
<dbReference type="Proteomes" id="UP001069145">
    <property type="component" value="Unassembled WGS sequence"/>
</dbReference>
<reference evidence="3 4" key="1">
    <citation type="submission" date="2020-12" db="EMBL/GenBank/DDBJ databases">
        <title>FDA dAtabase for Regulatory Grade micrObial Sequences (FDA-ARGOS): Supporting development and validation of Infectious Disease Dx tests.</title>
        <authorList>
            <person name="Sproer C."/>
            <person name="Gronow S."/>
            <person name="Severitt S."/>
            <person name="Schroder I."/>
            <person name="Tallon L."/>
            <person name="Sadzewicz L."/>
            <person name="Zhao X."/>
            <person name="Boylan J."/>
            <person name="Ott S."/>
            <person name="Bowen H."/>
            <person name="Vavikolanu K."/>
            <person name="Mehta A."/>
            <person name="Aluvathingal J."/>
            <person name="Nadendla S."/>
            <person name="Lowell S."/>
            <person name="Myers T."/>
            <person name="Yan Y."/>
            <person name="Sichtig H."/>
        </authorList>
    </citation>
    <scope>NUCLEOTIDE SEQUENCE [LARGE SCALE GENOMIC DNA]</scope>
    <source>
        <strain evidence="3 4">FDAARGOS_911</strain>
    </source>
</reference>
<evidence type="ECO:0000313" key="2">
    <source>
        <dbReference type="EMBL" id="MCY3052686.1"/>
    </source>
</evidence>
<name>A0A0X8FE86_9LACT</name>
<feature type="domain" description="Serine aminopeptidase S33" evidence="1">
    <location>
        <begin position="27"/>
        <end position="288"/>
    </location>
</feature>